<organism evidence="2 3">
    <name type="scientific">Tanacetum coccineum</name>
    <dbReference type="NCBI Taxonomy" id="301880"/>
    <lineage>
        <taxon>Eukaryota</taxon>
        <taxon>Viridiplantae</taxon>
        <taxon>Streptophyta</taxon>
        <taxon>Embryophyta</taxon>
        <taxon>Tracheophyta</taxon>
        <taxon>Spermatophyta</taxon>
        <taxon>Magnoliopsida</taxon>
        <taxon>eudicotyledons</taxon>
        <taxon>Gunneridae</taxon>
        <taxon>Pentapetalae</taxon>
        <taxon>asterids</taxon>
        <taxon>campanulids</taxon>
        <taxon>Asterales</taxon>
        <taxon>Asteraceae</taxon>
        <taxon>Asteroideae</taxon>
        <taxon>Anthemideae</taxon>
        <taxon>Anthemidinae</taxon>
        <taxon>Tanacetum</taxon>
    </lineage>
</organism>
<feature type="region of interest" description="Disordered" evidence="1">
    <location>
        <begin position="153"/>
        <end position="173"/>
    </location>
</feature>
<feature type="non-terminal residue" evidence="2">
    <location>
        <position position="1"/>
    </location>
</feature>
<keyword evidence="3" id="KW-1185">Reference proteome</keyword>
<evidence type="ECO:0000256" key="1">
    <source>
        <dbReference type="SAM" id="MobiDB-lite"/>
    </source>
</evidence>
<reference evidence="2" key="1">
    <citation type="journal article" date="2022" name="Int. J. Mol. Sci.">
        <title>Draft Genome of Tanacetum Coccineum: Genomic Comparison of Closely Related Tanacetum-Family Plants.</title>
        <authorList>
            <person name="Yamashiro T."/>
            <person name="Shiraishi A."/>
            <person name="Nakayama K."/>
            <person name="Satake H."/>
        </authorList>
    </citation>
    <scope>NUCLEOTIDE SEQUENCE</scope>
</reference>
<name>A0ABQ5AII4_9ASTR</name>
<accession>A0ABQ5AII4</accession>
<dbReference type="EMBL" id="BQNB010012236">
    <property type="protein sequence ID" value="GJT00963.1"/>
    <property type="molecule type" value="Genomic_DNA"/>
</dbReference>
<gene>
    <name evidence="2" type="ORF">Tco_0822132</name>
</gene>
<comment type="caution">
    <text evidence="2">The sequence shown here is derived from an EMBL/GenBank/DDBJ whole genome shotgun (WGS) entry which is preliminary data.</text>
</comment>
<proteinExistence type="predicted"/>
<sequence>MVESFCNSYYIPDEVHPTAPGWDRTITQFLEGKVGVYTRLHTARQEQAVQVLSSNKASLPDGNPDASYLLLGLSLLTIHASENTYPAFEGPDRIMGLLLTIIKELADPRSTSGRSSKADVHTHVTVQSSHVADATVYTAADIVTSSRGKTLVVPTSDVGGSSQPETSEESADSFYETAVLNSEDAKRCPPLMTPQAACGEARNLISSLSSERDGLASEVSTLHSLYFVILKVRWKPAGNHNQHRVVTIAPEYQGIFIGHALGRGAMNYGMQEGALEEADFPFFCLPKAAHLSNMPEQLLPSPIYHADVNAVAGETSLSFALLNVHTRAEGAKKHAAALRSRPDDARYSFSSFVLSELARPFLAGVHGSEALADSTVFPHYQSLKWIIRNFILYLADMISPGFHSHGIPAAVPTYRSGPLFILRKDFYVRRPLLVSLRGICFDGKLPEAYCQCLYLFKVLKPC</sequence>
<protein>
    <submittedName>
        <fullName evidence="2">Uncharacterized protein</fullName>
    </submittedName>
</protein>
<evidence type="ECO:0000313" key="3">
    <source>
        <dbReference type="Proteomes" id="UP001151760"/>
    </source>
</evidence>
<reference evidence="2" key="2">
    <citation type="submission" date="2022-01" db="EMBL/GenBank/DDBJ databases">
        <authorList>
            <person name="Yamashiro T."/>
            <person name="Shiraishi A."/>
            <person name="Satake H."/>
            <person name="Nakayama K."/>
        </authorList>
    </citation>
    <scope>NUCLEOTIDE SEQUENCE</scope>
</reference>
<dbReference type="Proteomes" id="UP001151760">
    <property type="component" value="Unassembled WGS sequence"/>
</dbReference>
<evidence type="ECO:0000313" key="2">
    <source>
        <dbReference type="EMBL" id="GJT00963.1"/>
    </source>
</evidence>